<keyword evidence="2" id="KW-1185">Reference proteome</keyword>
<dbReference type="Proteomes" id="UP001243364">
    <property type="component" value="Unassembled WGS sequence"/>
</dbReference>
<dbReference type="EMBL" id="JAUSYA010000001">
    <property type="protein sequence ID" value="MDQ0688756.1"/>
    <property type="molecule type" value="Genomic_DNA"/>
</dbReference>
<gene>
    <name evidence="1" type="ORF">QFZ56_007719</name>
</gene>
<accession>A0ABU0QEE6</accession>
<comment type="caution">
    <text evidence="1">The sequence shown here is derived from an EMBL/GenBank/DDBJ whole genome shotgun (WGS) entry which is preliminary data.</text>
</comment>
<sequence>MPLTLRVYTVGAALSPTAVGVKDWATDPEQRARLGELSTRLTGVNAFAA</sequence>
<reference evidence="1 2" key="1">
    <citation type="submission" date="2023-07" db="EMBL/GenBank/DDBJ databases">
        <title>Comparative genomics of wheat-associated soil bacteria to identify genetic determinants of phenazine resistance.</title>
        <authorList>
            <person name="Mouncey N."/>
        </authorList>
    </citation>
    <scope>NUCLEOTIDE SEQUENCE [LARGE SCALE GENOMIC DNA]</scope>
    <source>
        <strain evidence="1 2">W4I19-2</strain>
    </source>
</reference>
<proteinExistence type="predicted"/>
<evidence type="ECO:0000313" key="1">
    <source>
        <dbReference type="EMBL" id="MDQ0688756.1"/>
    </source>
</evidence>
<evidence type="ECO:0000313" key="2">
    <source>
        <dbReference type="Proteomes" id="UP001243364"/>
    </source>
</evidence>
<organism evidence="1 2">
    <name type="scientific">Streptomyces achromogenes</name>
    <dbReference type="NCBI Taxonomy" id="67255"/>
    <lineage>
        <taxon>Bacteria</taxon>
        <taxon>Bacillati</taxon>
        <taxon>Actinomycetota</taxon>
        <taxon>Actinomycetes</taxon>
        <taxon>Kitasatosporales</taxon>
        <taxon>Streptomycetaceae</taxon>
        <taxon>Streptomyces</taxon>
    </lineage>
</organism>
<protein>
    <submittedName>
        <fullName evidence="1">Uncharacterized protein</fullName>
    </submittedName>
</protein>
<name>A0ABU0QEE6_STRAH</name>